<keyword evidence="8" id="KW-1185">Reference proteome</keyword>
<dbReference type="STRING" id="1169540.A0A0G4FYX5"/>
<feature type="region of interest" description="Disordered" evidence="5">
    <location>
        <begin position="1"/>
        <end position="73"/>
    </location>
</feature>
<protein>
    <recommendedName>
        <fullName evidence="6">PH domain-containing protein</fullName>
    </recommendedName>
</protein>
<evidence type="ECO:0000313" key="7">
    <source>
        <dbReference type="EMBL" id="CEM20506.1"/>
    </source>
</evidence>
<dbReference type="PROSITE" id="PS50088">
    <property type="entry name" value="ANK_REPEAT"/>
    <property type="match status" value="1"/>
</dbReference>
<evidence type="ECO:0000256" key="4">
    <source>
        <dbReference type="SAM" id="Coils"/>
    </source>
</evidence>
<accession>A0A0G4FYX5</accession>
<feature type="region of interest" description="Disordered" evidence="5">
    <location>
        <begin position="384"/>
        <end position="403"/>
    </location>
</feature>
<evidence type="ECO:0000313" key="8">
    <source>
        <dbReference type="Proteomes" id="UP000041254"/>
    </source>
</evidence>
<feature type="compositionally biased region" description="Basic and acidic residues" evidence="5">
    <location>
        <begin position="1"/>
        <end position="10"/>
    </location>
</feature>
<keyword evidence="1" id="KW-0677">Repeat</keyword>
<proteinExistence type="predicted"/>
<dbReference type="PANTHER" id="PTHR24198:SF165">
    <property type="entry name" value="ANKYRIN REPEAT-CONTAINING PROTEIN-RELATED"/>
    <property type="match status" value="1"/>
</dbReference>
<gene>
    <name evidence="7" type="ORF">Vbra_9552</name>
</gene>
<dbReference type="InterPro" id="IPR036770">
    <property type="entry name" value="Ankyrin_rpt-contain_sf"/>
</dbReference>
<evidence type="ECO:0000256" key="5">
    <source>
        <dbReference type="SAM" id="MobiDB-lite"/>
    </source>
</evidence>
<feature type="region of interest" description="Disordered" evidence="5">
    <location>
        <begin position="989"/>
        <end position="1067"/>
    </location>
</feature>
<name>A0A0G4FYX5_VITBC</name>
<keyword evidence="2 3" id="KW-0040">ANK repeat</keyword>
<evidence type="ECO:0000259" key="6">
    <source>
        <dbReference type="SMART" id="SM00233"/>
    </source>
</evidence>
<feature type="coiled-coil region" evidence="4">
    <location>
        <begin position="212"/>
        <end position="239"/>
    </location>
</feature>
<feature type="region of interest" description="Disordered" evidence="5">
    <location>
        <begin position="419"/>
        <end position="555"/>
    </location>
</feature>
<evidence type="ECO:0000256" key="3">
    <source>
        <dbReference type="PROSITE-ProRule" id="PRU00023"/>
    </source>
</evidence>
<dbReference type="InterPro" id="IPR002110">
    <property type="entry name" value="Ankyrin_rpt"/>
</dbReference>
<feature type="compositionally biased region" description="Low complexity" evidence="5">
    <location>
        <begin position="422"/>
        <end position="431"/>
    </location>
</feature>
<dbReference type="EMBL" id="CDMY01000530">
    <property type="protein sequence ID" value="CEM20506.1"/>
    <property type="molecule type" value="Genomic_DNA"/>
</dbReference>
<dbReference type="PROSITE" id="PS50297">
    <property type="entry name" value="ANK_REP_REGION"/>
    <property type="match status" value="1"/>
</dbReference>
<dbReference type="Pfam" id="PF13857">
    <property type="entry name" value="Ank_5"/>
    <property type="match status" value="1"/>
</dbReference>
<feature type="repeat" description="ANK" evidence="3">
    <location>
        <begin position="705"/>
        <end position="737"/>
    </location>
</feature>
<dbReference type="PANTHER" id="PTHR24198">
    <property type="entry name" value="ANKYRIN REPEAT AND PROTEIN KINASE DOMAIN-CONTAINING PROTEIN"/>
    <property type="match status" value="1"/>
</dbReference>
<feature type="domain" description="PH" evidence="6">
    <location>
        <begin position="1227"/>
        <end position="1363"/>
    </location>
</feature>
<evidence type="ECO:0000256" key="2">
    <source>
        <dbReference type="ARBA" id="ARBA00023043"/>
    </source>
</evidence>
<dbReference type="SMART" id="SM00233">
    <property type="entry name" value="PH"/>
    <property type="match status" value="1"/>
</dbReference>
<dbReference type="SUPFAM" id="SSF50729">
    <property type="entry name" value="PH domain-like"/>
    <property type="match status" value="1"/>
</dbReference>
<dbReference type="Gene3D" id="1.25.40.20">
    <property type="entry name" value="Ankyrin repeat-containing domain"/>
    <property type="match status" value="1"/>
</dbReference>
<feature type="compositionally biased region" description="Basic residues" evidence="5">
    <location>
        <begin position="468"/>
        <end position="477"/>
    </location>
</feature>
<feature type="region of interest" description="Disordered" evidence="5">
    <location>
        <begin position="344"/>
        <end position="365"/>
    </location>
</feature>
<evidence type="ECO:0000256" key="1">
    <source>
        <dbReference type="ARBA" id="ARBA00022737"/>
    </source>
</evidence>
<dbReference type="SMART" id="SM00248">
    <property type="entry name" value="ANK"/>
    <property type="match status" value="2"/>
</dbReference>
<feature type="compositionally biased region" description="Pro residues" evidence="5">
    <location>
        <begin position="1000"/>
        <end position="1011"/>
    </location>
</feature>
<feature type="compositionally biased region" description="Low complexity" evidence="5">
    <location>
        <begin position="26"/>
        <end position="35"/>
    </location>
</feature>
<dbReference type="GO" id="GO:0005737">
    <property type="term" value="C:cytoplasm"/>
    <property type="evidence" value="ECO:0007669"/>
    <property type="project" value="TreeGrafter"/>
</dbReference>
<feature type="compositionally biased region" description="Polar residues" evidence="5">
    <location>
        <begin position="345"/>
        <end position="356"/>
    </location>
</feature>
<reference evidence="7 8" key="1">
    <citation type="submission" date="2014-11" db="EMBL/GenBank/DDBJ databases">
        <authorList>
            <person name="Zhu J."/>
            <person name="Qi W."/>
            <person name="Song R."/>
        </authorList>
    </citation>
    <scope>NUCLEOTIDE SEQUENCE [LARGE SCALE GENOMIC DNA]</scope>
</reference>
<dbReference type="OrthoDB" id="1585644at2759"/>
<dbReference type="VEuPathDB" id="CryptoDB:Vbra_9552"/>
<feature type="compositionally biased region" description="Basic and acidic residues" evidence="5">
    <location>
        <begin position="519"/>
        <end position="545"/>
    </location>
</feature>
<sequence length="1386" mass="148880">MEEEDVKISVDELGSLLSARRPMHADPSPDTSPSTHPKRPRCLLAEEDDNGAANTEKDGASLSDQESGEVEAEGVVPGHLAAVRERLREIGDSCSQDLRRLQTLMQKRPVSSSSSCRESHIAYVASSQQGSIALDVTAEDRTSPKDPREDHSSLHDRMGRIEQCAVRALLSCDNPSSSSMESSDPIANRKIVALQAALAEQRRQMGEVVAQHDAWKHRCAELREELARAENELIHVRSVCASQVGRLEYMLAAANAKIEGGLMTAEDIHTKAAEAITHFQSQLLYWQERYGTAVNASPPLSVVALDRQMAKMEERIRHQQHAINHLHRDSALCAEAVARFCSSDVEPQQQQPSSDGNAPPPGRWVHSLYAELSPHGRQLLRTALQPPQQQQQHQKKQPIDSTAKSRYFPPWALLFGTPEATQQQQQQQQQQGNSTSDEEWPPLRTSGRLRPFRVKRRKDKGRAARLAATRRRARRGGRGGGGAGKPSAPRPPAAAGAVPHSTALHAIPDPFRVTWPDGAQRHEGADTSGSRREDGGASSEARDGVQRGSSEKGSLAECVTTLSIEEAAGDRESWSGSLAMVGDEGIERERTAVTSLVKSEARLVAEWVMGDIGGDTHPNPPPHATLLKEIFKAAANADLASLDVLLRVCPSPSALPNAPCQWCPLHAAAFFSPTAAAAAAGGGDRLGVVERLLAKSWPVDHSSAGGMTALHMAALTGRDECVGSLMGAGADVTAVDSRGNTALHLACTQGCIRSLLEHGAAADAANNTGHTPSLVAFFSPTAAAEAHTPPNSREAAADGSSTVEGVAYRVVGTSQWQTFHSTQQKGISIATVVRESVMRVMADLGTHAADSSDYAHFAQWPKGRYLLELTKHETRYGIWSDYVCNFTASSLADAVSVGLMSAHMPGHTIEELQKQVLVVTSHRMAFIHVGTASLARLVAIQDIQALVVPSWSSVLLLIRPKSGPDILIDTPKRTQLVYLLRQNGTNLTRRGTPCDAVEVPPAPTPPPPPFPTAHRPHPCQQQAAEPTPTHTPALAPTNTAFDPSVATPLQQPQRSGDDLGEQEGHEGTIGSLIFGPILRAAASASAAPQYSATPTATREAQPGTLSSVSFMRDIKGIVANVMGGVRWAAAAAAGEQGEEGDWHGDCGDECIDEEEGGLTTIVQQDGFSHPALFLTSEAILPLRDGPTTATQQRAVDVVCVRPEVFLLVAASPMSIIHRGPSSSTPPPLYFSFLAFWTAPLGEGLSPWCDGYEDGLAVAGSDPYRPLWELNFAVLKKHMEGSGVLEWSRRPGETADKMIGRLSCRHIRELTVLDSPDGHPCLLIDLVTDTPDGPLARVRYLVRAETDANRRQWVSALQAVCCSMASSRPVVVRNAVGVTDSRSLLVQ</sequence>
<feature type="coiled-coil region" evidence="4">
    <location>
        <begin position="302"/>
        <end position="329"/>
    </location>
</feature>
<dbReference type="SUPFAM" id="SSF48403">
    <property type="entry name" value="Ankyrin repeat"/>
    <property type="match status" value="1"/>
</dbReference>
<feature type="compositionally biased region" description="Low complexity" evidence="5">
    <location>
        <begin position="1023"/>
        <end position="1040"/>
    </location>
</feature>
<feature type="compositionally biased region" description="Basic residues" evidence="5">
    <location>
        <begin position="450"/>
        <end position="460"/>
    </location>
</feature>
<dbReference type="InParanoid" id="A0A0G4FYX5"/>
<keyword evidence="4" id="KW-0175">Coiled coil</keyword>
<dbReference type="Proteomes" id="UP000041254">
    <property type="component" value="Unassembled WGS sequence"/>
</dbReference>
<dbReference type="InterPro" id="IPR001849">
    <property type="entry name" value="PH_domain"/>
</dbReference>
<organism evidence="7 8">
    <name type="scientific">Vitrella brassicaformis (strain CCMP3155)</name>
    <dbReference type="NCBI Taxonomy" id="1169540"/>
    <lineage>
        <taxon>Eukaryota</taxon>
        <taxon>Sar</taxon>
        <taxon>Alveolata</taxon>
        <taxon>Colpodellida</taxon>
        <taxon>Vitrellaceae</taxon>
        <taxon>Vitrella</taxon>
    </lineage>
</organism>